<evidence type="ECO:0000256" key="1">
    <source>
        <dbReference type="ARBA" id="ARBA00022729"/>
    </source>
</evidence>
<accession>A0ABP0QTW5</accession>
<keyword evidence="1" id="KW-0732">Signal</keyword>
<keyword evidence="6" id="KW-0378">Hydrolase</keyword>
<comment type="caution">
    <text evidence="6">The sequence shown here is derived from an EMBL/GenBank/DDBJ whole genome shotgun (WGS) entry which is preliminary data.</text>
</comment>
<dbReference type="EMBL" id="CAXAMM010040225">
    <property type="protein sequence ID" value="CAK9091755.1"/>
    <property type="molecule type" value="Genomic_DNA"/>
</dbReference>
<feature type="domain" description="Calx-beta" evidence="5">
    <location>
        <begin position="3186"/>
        <end position="3224"/>
    </location>
</feature>
<proteinExistence type="predicted"/>
<dbReference type="SUPFAM" id="SSF141072">
    <property type="entry name" value="CalX-like"/>
    <property type="match status" value="2"/>
</dbReference>
<feature type="region of interest" description="Disordered" evidence="4">
    <location>
        <begin position="3266"/>
        <end position="3297"/>
    </location>
</feature>
<dbReference type="InterPro" id="IPR028994">
    <property type="entry name" value="Integrin_alpha_N"/>
</dbReference>
<evidence type="ECO:0000256" key="3">
    <source>
        <dbReference type="ARBA" id="ARBA00022837"/>
    </source>
</evidence>
<dbReference type="InterPro" id="IPR013517">
    <property type="entry name" value="FG-GAP"/>
</dbReference>
<evidence type="ECO:0000259" key="5">
    <source>
        <dbReference type="Pfam" id="PF03160"/>
    </source>
</evidence>
<keyword evidence="3" id="KW-0106">Calcium</keyword>
<dbReference type="Proteomes" id="UP001642464">
    <property type="component" value="Unassembled WGS sequence"/>
</dbReference>
<feature type="domain" description="Calx-beta" evidence="5">
    <location>
        <begin position="1907"/>
        <end position="1972"/>
    </location>
</feature>
<protein>
    <submittedName>
        <fullName evidence="6">Glycosyl hydrolase ecdE</fullName>
    </submittedName>
</protein>
<reference evidence="6 7" key="1">
    <citation type="submission" date="2024-02" db="EMBL/GenBank/DDBJ databases">
        <authorList>
            <person name="Chen Y."/>
            <person name="Shah S."/>
            <person name="Dougan E. K."/>
            <person name="Thang M."/>
            <person name="Chan C."/>
        </authorList>
    </citation>
    <scope>NUCLEOTIDE SEQUENCE [LARGE SCALE GENOMIC DNA]</scope>
</reference>
<dbReference type="Gene3D" id="2.130.10.130">
    <property type="entry name" value="Integrin alpha, N-terminal"/>
    <property type="match status" value="2"/>
</dbReference>
<sequence length="3297" mass="358609">MTATDRVRPREVHSRAARSCAAARQVGHRCWASARCWAWKRSRRRTTRTRVARFRWRDVLTSPLQLLLLLLLLLLLGLAVRARAYDDSPYDSAQGLEVHTQPGDGKGGETLSVQPCIAFLDFDGRLVNTTASAQYDGEKLYARFLLSSLPDTARYAVLEQEGNEGVPSADIIDGWANFTGLKVDDLGVGFEINFYSNTLGLQTTSAHFDNVLGDPFELKVLLDVGTATGGEVFMPQPVVGVVDRGGNPIDWIQGATMTVSICEVAHGLGCTPNPGGTLFNNGASDSFQVDVSDGKAVFSGLAINVAGFPYQLRFETDYSGVAAQQITSANFTVGVGRAVEVRFEQGVDGARGGIPFVQQPIVSIRDAGGNVVMEDALAPPYSEVQLYLSNNPTVALLSSDLNATRVLGINEGIATALDFKVDKVGQGYQIRFTAIMRTVSGEEYSLFADSQPFDVTLGEPHALEIERGVGGAYAGGLPFYEQPIVKLVDGGGNVFEAESSATVTASLVVSSEGFPLYGDPEATFFRGLARFRSLRIIQMGRGYTLRFVSSVQGNDLQVDHTFDVLPSAEFEIMADDADRDDAFGHDLSIFDKTLLVGAPLEDWNVKEVQRVTTTLAENVQLRREVQRVRITGSHRVEIQELSSCGSGGPSTSLTGYMTLTFGSKTSRPFRYDIHPQVLGGYLEADIPEVGSLTVEKVINTACDTSNAFKWTIYFSSLEGEIPQLIPNFQGVSTVTSPDPDTFYFSGTEFPGMTSSSSATAVAVVVNTLMDSPTVAGTFRLLVGGDGTPLGSDVELIPTVDLDFDASEFEVKNAIETAVRSITGASHFQTVYDSFNLIDVSRSGPDEQRGYTWDITFPVDQAGVYDWRQLEANATGLSGLGVEISASTSLQGTAPLDGQFSLWFKGAGPSPMIDFDESELGMEAKLEALPTIDDVVVSRSVLGSGYVWTVTFIETRSKTNYGYVKDVSSNLPALKADVFELRGTDARVLIEYTFAVDDMDTLECRVPSDWQGYDPDTEPSSEACLLLDRDQFLLPNDMPVMGKMGHETGAAYVMYFDASTLRWKQGEKLRGHDSRPYDHFGWSVVLDNSTTAGGEQTAVVIIGAPHASYRGDPEVQSIQCHATSGKLAFSFRTQISPQVDFDVTAADLETALEATASITDVTVEYYLGSFDKSAKLAANDPQGLCQPSSSPTSAKVFASVTFVYPNNGDLPLLVAETNDLKIDTIPLLFDSSAPVGKNGHQYGVVEVTELVKGTILAKTTGEDGYNTGAAYVFLPTLPASGPESATNGWTQDAKLLPEDASAGDEFGFAVSAFLDTVVVGSPRHRFDADGNNPMGAAGALYVFTRDGQAGAVGVWTQTQKLTPPDRATDDRLGTVVLLKGNTIFASSPGKNNARGRVYIFKRQALGLPFTLDQAITPDEVQQGDNFGSAIATDENTLVVGADLADGPSEDESEHIRMAGAERATRFSQRASNGFGMKDCGVVYSFTRVSLRNTFVLHQIVRPRTPRSLGRFGHAVALERDLLLVNEQEDYRGPFNSRRYIYEVRTFLDGDVAVQGGQIGNLFALAMQRTVVPGAEVTVDVEMARFHAKPYVGEGERQRTLSDTFQDVQTAWLPYDVTAEEMQERVDRDLGMGDIIVTRSNADEFGGHTWTITFVDLVATGGKSGTLPKLRAINQLSGGGQIEVVATQTPLPYVHGATHLFKRKPSETGDWAEHAVLRPEVQQDGDLFGSAISLRGKYAAVGSPNRDTIDTSGINGGAAFIFNIGFANLGFQETVFSAAESAGSASISVSRCQPSCVVGFAPTPGPLPPGFGLDEVEEIQFVLVDGTARSRKDCQLDSRGSKECVWLDADDHSWNLAKIVRETFVQISSLIPDFVSPFRTGEYFSPEESGSFGSKVTSESLHSRYDFRAQSDYAPAGGQLKFNALEQSHAFEVVITNDELNEKPDETVNLLLFAAGMRPVPGGDYWATLTIEDDGDGGVGVQDTFDQIYAQTPATQARFGSASSMDGRIAAASAPFEPVGERDSAGAVYIYRQSGLGVWQLEQKLLSPNPQESGRFGHSLQVRSFPPHRVIVGAPGESPPRAYVFLRVSSDPAAADLTSVDGTWDLESTFALDASIVADPRCDPSNSGTQQRCRNSHHPINQDSFFAGENAVSLHNGFAAVGAKGLESVFVYRLKRPYAWYFFQLLKSSDYEDEVFPLNSEHAKVYVKRPLFGSSVVIYEDTLVVGATLEEHDRYEEPGRPSDLDVGLTCADAGFLTLAPTEPDLFQWKLNEYGNTYLWELATDDEKAAALSRSGAESFNSEVTCEETDPFVLTIKSTGIPNHPMGVFPLSEDTLFADSMDNPHTINVQEHEFRLARFPNLTKSNPMSVLQDPAALPDGPVGFALNGVPFFKPFDKHGDDTVSVHSIGYSGHLTDLCNGSPHEGIYGYRSNPVCLYPAPPQTAASIPQTKTGKHFPFVFDKDGVSNPDPGQRSPKLGYALDGFPIFGPFDENGSLPDDLDECNGRIDSQLGHYVYHITPWRAPYLIGCLRGKLSIETPPSSNSFPEFSPGSPRPRDLSFYGRGAAYVFMLRELDSLSEPLDGDVKGINTSPQDDPFDAIAALDAWVETAKLTPEDPERGDRFGQNLALENDQLLVSAHMDTAKARSTWDFETGDLRGWTKTGTAFDNQPTFGDNTAHRNVYGDTLISTFRDYEAKTYVGSSNRLGEKIDIAEYIEGSPRTVLYGPGSDHVDHPQSRTLPAHELREPMYGFVPGRGASVKHRGRFWIGSYENRPASFLDGEFVPSQPEGNAQGDDPQGTLLSDVFQIDGTKVSFLVGGGCDIDKVYVELLVDGVPVRRVTGKCEETMRRVVWDVSSYQWQSGMFRIVDLASARWGHINVDDFRFNWHASYKSRSTTPSSDGTDARSPAGGAMLYSGEPQAGAVYAFRRRSTAKPNEPCEIDCDVDGCFFINTPPNRTSCTWEQQQKLQPSDRRAFESFGWSMDIDDTTGIAVVGAVNGRLVDNLNFADTGPRNRVGAVYVFKREPERRSEFGTFEAKPFWYPTEHIKIQHNDKAESGHDRFGHSIGISGLSIVVGAPGRPAFAPIGEEHPSFNPGSTRLFGGGGSVYLVDVGAVHVRFAQKEYAVFENHQTLPSQHNRILIKVVRDGDLSRTQHVAYHTSDITATGVSEAKAAYCLGLDHAERGVKGCGDYVQQSGVLTFDPDDEEVEFELRTMNDQCNEAYSEFVGLQLSIPGGPPLIGEQFFARLRIDDDDQDQLVNKLFCPTPSKPVSSAHPFYSSASQPDLRGTPARVEATTADGH</sequence>
<dbReference type="PANTHER" id="PTHR36220:SF1">
    <property type="entry name" value="GAMMA TUBULIN COMPLEX COMPONENT C-TERMINAL DOMAIN-CONTAINING PROTEIN"/>
    <property type="match status" value="1"/>
</dbReference>
<evidence type="ECO:0000256" key="4">
    <source>
        <dbReference type="SAM" id="MobiDB-lite"/>
    </source>
</evidence>
<dbReference type="PANTHER" id="PTHR36220">
    <property type="entry name" value="UNNAMED PRODUCT"/>
    <property type="match status" value="1"/>
</dbReference>
<feature type="domain" description="Calx-beta" evidence="5">
    <location>
        <begin position="3111"/>
        <end position="3163"/>
    </location>
</feature>
<dbReference type="Gene3D" id="2.60.40.2030">
    <property type="match status" value="2"/>
</dbReference>
<organism evidence="6 7">
    <name type="scientific">Durusdinium trenchii</name>
    <dbReference type="NCBI Taxonomy" id="1381693"/>
    <lineage>
        <taxon>Eukaryota</taxon>
        <taxon>Sar</taxon>
        <taxon>Alveolata</taxon>
        <taxon>Dinophyceae</taxon>
        <taxon>Suessiales</taxon>
        <taxon>Symbiodiniaceae</taxon>
        <taxon>Durusdinium</taxon>
    </lineage>
</organism>
<dbReference type="Pfam" id="PF14312">
    <property type="entry name" value="FG-GAP_2"/>
    <property type="match status" value="6"/>
</dbReference>
<evidence type="ECO:0000313" key="7">
    <source>
        <dbReference type="Proteomes" id="UP001642464"/>
    </source>
</evidence>
<gene>
    <name evidence="6" type="ORF">SCF082_LOCUS43205</name>
</gene>
<dbReference type="InterPro" id="IPR003644">
    <property type="entry name" value="Calx_beta"/>
</dbReference>
<dbReference type="Pfam" id="PF03160">
    <property type="entry name" value="Calx-beta"/>
    <property type="match status" value="3"/>
</dbReference>
<evidence type="ECO:0000313" key="6">
    <source>
        <dbReference type="EMBL" id="CAK9091755.1"/>
    </source>
</evidence>
<keyword evidence="7" id="KW-1185">Reference proteome</keyword>
<evidence type="ECO:0000256" key="2">
    <source>
        <dbReference type="ARBA" id="ARBA00022737"/>
    </source>
</evidence>
<dbReference type="GO" id="GO:0016787">
    <property type="term" value="F:hydrolase activity"/>
    <property type="evidence" value="ECO:0007669"/>
    <property type="project" value="UniProtKB-KW"/>
</dbReference>
<keyword evidence="2" id="KW-0677">Repeat</keyword>
<dbReference type="InterPro" id="IPR038081">
    <property type="entry name" value="CalX-like_sf"/>
</dbReference>
<name>A0ABP0QTW5_9DINO</name>